<reference evidence="4 5" key="1">
    <citation type="journal article" date="2018" name="Nat. Biotechnol.">
        <title>A standardized bacterial taxonomy based on genome phylogeny substantially revises the tree of life.</title>
        <authorList>
            <person name="Parks D.H."/>
            <person name="Chuvochina M."/>
            <person name="Waite D.W."/>
            <person name="Rinke C."/>
            <person name="Skarshewski A."/>
            <person name="Chaumeil P.A."/>
            <person name="Hugenholtz P."/>
        </authorList>
    </citation>
    <scope>NUCLEOTIDE SEQUENCE [LARGE SCALE GENOMIC DNA]</scope>
    <source>
        <strain evidence="2">UBA8707</strain>
        <strain evidence="3">UBA9881</strain>
    </source>
</reference>
<evidence type="ECO:0000256" key="1">
    <source>
        <dbReference type="SAM" id="Coils"/>
    </source>
</evidence>
<dbReference type="RefSeq" id="WP_276654271.1">
    <property type="nucleotide sequence ID" value="NZ_DOOG01000149.1"/>
</dbReference>
<gene>
    <name evidence="2" type="ORF">DEF21_17850</name>
    <name evidence="3" type="ORF">DHR80_15195</name>
</gene>
<dbReference type="InterPro" id="IPR050778">
    <property type="entry name" value="Cueball_EGF_LRP_Nidogen"/>
</dbReference>
<sequence>MSDDRSLPAGVSPTAAFTARKLAADKVSNARTIYDQEVLKAQQTAESSIDAATAQAAVIVSAVQKVYFTQKKSLSCWTPKTSSGVSKLYGSVNRISDISFDDNTEQVFWASKSSDKIWTLSLADNGASPLCLYNTLAPQSLATDTKAQQIFWPSNSAKIMRGSFSGSDRAQQLLTLNPDTYFDLSNMKIAGGRCTSDKFHLFWADGKSIYKLDTSQEQNNPEKIFAITGAMPYFASVDDVNKYIYWVDFNYNQICRCNFDGEDFSKLFKLENPGLVQGLAIDGLSNDVFTIEIPESKNAYWLTQYKAGASSSLKLLKIGLYPNGSGLALHLSETNKALREAITANRLEIEKSEQDIIAARQAAETLVSQAQGLLNDSEAQAQTIIEKAHKNGDKLIQDEEKTREATIVDAQQKINEANSQKVQQIVQAQSRSNVIISDAKTNAKAQIDTASQKLNNAREEQRQHGL</sequence>
<dbReference type="SUPFAM" id="SSF63825">
    <property type="entry name" value="YWTD domain"/>
    <property type="match status" value="1"/>
</dbReference>
<feature type="coiled-coil region" evidence="1">
    <location>
        <begin position="335"/>
        <end position="369"/>
    </location>
</feature>
<dbReference type="Proteomes" id="UP000264753">
    <property type="component" value="Unassembled WGS sequence"/>
</dbReference>
<dbReference type="EMBL" id="DPOP01000120">
    <property type="protein sequence ID" value="HCW68512.1"/>
    <property type="molecule type" value="Genomic_DNA"/>
</dbReference>
<evidence type="ECO:0000313" key="2">
    <source>
        <dbReference type="EMBL" id="HBU99747.1"/>
    </source>
</evidence>
<dbReference type="AlphaFoldDB" id="A0A358HX46"/>
<dbReference type="InterPro" id="IPR011042">
    <property type="entry name" value="6-blade_b-propeller_TolB-like"/>
</dbReference>
<dbReference type="PROSITE" id="PS51120">
    <property type="entry name" value="LDLRB"/>
    <property type="match status" value="1"/>
</dbReference>
<proteinExistence type="predicted"/>
<organism evidence="2 5">
    <name type="scientific">Thalassospira lucentensis</name>
    <dbReference type="NCBI Taxonomy" id="168935"/>
    <lineage>
        <taxon>Bacteria</taxon>
        <taxon>Pseudomonadati</taxon>
        <taxon>Pseudomonadota</taxon>
        <taxon>Alphaproteobacteria</taxon>
        <taxon>Rhodospirillales</taxon>
        <taxon>Thalassospiraceae</taxon>
        <taxon>Thalassospira</taxon>
    </lineage>
</organism>
<dbReference type="InterPro" id="IPR000033">
    <property type="entry name" value="LDLR_classB_rpt"/>
</dbReference>
<evidence type="ECO:0000313" key="4">
    <source>
        <dbReference type="Proteomes" id="UP000264179"/>
    </source>
</evidence>
<dbReference type="EMBL" id="DOOG01000149">
    <property type="protein sequence ID" value="HBU99747.1"/>
    <property type="molecule type" value="Genomic_DNA"/>
</dbReference>
<evidence type="ECO:0000313" key="3">
    <source>
        <dbReference type="EMBL" id="HCW68512.1"/>
    </source>
</evidence>
<evidence type="ECO:0000313" key="5">
    <source>
        <dbReference type="Proteomes" id="UP000264753"/>
    </source>
</evidence>
<dbReference type="Proteomes" id="UP000264179">
    <property type="component" value="Unassembled WGS sequence"/>
</dbReference>
<dbReference type="CDD" id="cd06503">
    <property type="entry name" value="ATP-synt_Fo_b"/>
    <property type="match status" value="1"/>
</dbReference>
<protein>
    <submittedName>
        <fullName evidence="2">Uncharacterized protein</fullName>
    </submittedName>
</protein>
<keyword evidence="1" id="KW-0175">Coiled coil</keyword>
<dbReference type="PANTHER" id="PTHR46513">
    <property type="entry name" value="VITELLOGENIN RECEPTOR-LIKE PROTEIN-RELATED-RELATED"/>
    <property type="match status" value="1"/>
</dbReference>
<accession>A0A358HX46</accession>
<dbReference type="Gene3D" id="2.120.10.30">
    <property type="entry name" value="TolB, C-terminal domain"/>
    <property type="match status" value="1"/>
</dbReference>
<comment type="caution">
    <text evidence="2">The sequence shown here is derived from an EMBL/GenBank/DDBJ whole genome shotgun (WGS) entry which is preliminary data.</text>
</comment>
<name>A0A358HX46_9PROT</name>